<dbReference type="GO" id="GO:0004309">
    <property type="term" value="F:exopolyphosphatase activity"/>
    <property type="evidence" value="ECO:0007669"/>
    <property type="project" value="TreeGrafter"/>
</dbReference>
<dbReference type="HAMAP" id="MF_00060">
    <property type="entry name" value="SurE"/>
    <property type="match status" value="1"/>
</dbReference>
<dbReference type="Pfam" id="PF01975">
    <property type="entry name" value="SurE"/>
    <property type="match status" value="1"/>
</dbReference>
<evidence type="ECO:0000256" key="2">
    <source>
        <dbReference type="ARBA" id="ARBA00001946"/>
    </source>
</evidence>
<dbReference type="InterPro" id="IPR036523">
    <property type="entry name" value="SurE-like_sf"/>
</dbReference>
<keyword evidence="6 9" id="KW-0479">Metal-binding</keyword>
<dbReference type="GO" id="GO:0046872">
    <property type="term" value="F:metal ion binding"/>
    <property type="evidence" value="ECO:0007669"/>
    <property type="project" value="UniProtKB-UniRule"/>
</dbReference>
<evidence type="ECO:0000256" key="9">
    <source>
        <dbReference type="HAMAP-Rule" id="MF_00060"/>
    </source>
</evidence>
<dbReference type="AlphaFoldDB" id="A0A2T5TYT9"/>
<feature type="binding site" evidence="9">
    <location>
        <position position="8"/>
    </location>
    <ligand>
        <name>a divalent metal cation</name>
        <dbReference type="ChEBI" id="CHEBI:60240"/>
    </ligand>
</feature>
<feature type="binding site" evidence="9">
    <location>
        <position position="93"/>
    </location>
    <ligand>
        <name>a divalent metal cation</name>
        <dbReference type="ChEBI" id="CHEBI:60240"/>
    </ligand>
</feature>
<feature type="domain" description="Survival protein SurE-like phosphatase/nucleotidase" evidence="10">
    <location>
        <begin position="3"/>
        <end position="189"/>
    </location>
</feature>
<comment type="function">
    <text evidence="9">Nucleotidase that shows phosphatase activity on nucleoside 5'-monophosphates.</text>
</comment>
<dbReference type="SUPFAM" id="SSF64167">
    <property type="entry name" value="SurE-like"/>
    <property type="match status" value="1"/>
</dbReference>
<evidence type="ECO:0000313" key="11">
    <source>
        <dbReference type="EMBL" id="PTW44427.1"/>
    </source>
</evidence>
<dbReference type="PANTHER" id="PTHR30457:SF12">
    <property type="entry name" value="5'_3'-NUCLEOTIDASE SURE"/>
    <property type="match status" value="1"/>
</dbReference>
<name>A0A2T5TYT9_9SPHN</name>
<gene>
    <name evidence="9" type="primary">surE</name>
    <name evidence="11" type="ORF">C8J25_110109</name>
</gene>
<comment type="caution">
    <text evidence="11">The sequence shown here is derived from an EMBL/GenBank/DDBJ whole genome shotgun (WGS) entry which is preliminary data.</text>
</comment>
<protein>
    <recommendedName>
        <fullName evidence="9">5'-nucleotidase SurE</fullName>
        <ecNumber evidence="9">3.1.3.5</ecNumber>
    </recommendedName>
    <alternativeName>
        <fullName evidence="9">Nucleoside 5'-monophosphate phosphohydrolase</fullName>
    </alternativeName>
</protein>
<comment type="catalytic activity">
    <reaction evidence="1 9">
        <text>a ribonucleoside 5'-phosphate + H2O = a ribonucleoside + phosphate</text>
        <dbReference type="Rhea" id="RHEA:12484"/>
        <dbReference type="ChEBI" id="CHEBI:15377"/>
        <dbReference type="ChEBI" id="CHEBI:18254"/>
        <dbReference type="ChEBI" id="CHEBI:43474"/>
        <dbReference type="ChEBI" id="CHEBI:58043"/>
        <dbReference type="EC" id="3.1.3.5"/>
    </reaction>
</comment>
<dbReference type="OrthoDB" id="9780815at2"/>
<dbReference type="InterPro" id="IPR002828">
    <property type="entry name" value="SurE-like_Pase/nucleotidase"/>
</dbReference>
<feature type="binding site" evidence="9">
    <location>
        <position position="40"/>
    </location>
    <ligand>
        <name>a divalent metal cation</name>
        <dbReference type="ChEBI" id="CHEBI:60240"/>
    </ligand>
</feature>
<dbReference type="GeneID" id="91007523"/>
<dbReference type="NCBIfam" id="TIGR00087">
    <property type="entry name" value="surE"/>
    <property type="match status" value="1"/>
</dbReference>
<comment type="subcellular location">
    <subcellularLocation>
        <location evidence="3 9">Cytoplasm</location>
    </subcellularLocation>
</comment>
<accession>A0A2T5TYT9</accession>
<evidence type="ECO:0000259" key="10">
    <source>
        <dbReference type="Pfam" id="PF01975"/>
    </source>
</evidence>
<dbReference type="Gene3D" id="3.40.1210.10">
    <property type="entry name" value="Survival protein SurE-like phosphatase/nucleotidase"/>
    <property type="match status" value="1"/>
</dbReference>
<dbReference type="RefSeq" id="WP_107955658.1">
    <property type="nucleotide sequence ID" value="NZ_QAYE01000010.1"/>
</dbReference>
<dbReference type="PANTHER" id="PTHR30457">
    <property type="entry name" value="5'-NUCLEOTIDASE SURE"/>
    <property type="match status" value="1"/>
</dbReference>
<reference evidence="11 12" key="1">
    <citation type="submission" date="2018-04" db="EMBL/GenBank/DDBJ databases">
        <title>Genomic Encyclopedia of Type Strains, Phase III (KMG-III): the genomes of soil and plant-associated and newly described type strains.</title>
        <authorList>
            <person name="Whitman W."/>
        </authorList>
    </citation>
    <scope>NUCLEOTIDE SEQUENCE [LARGE SCALE GENOMIC DNA]</scope>
    <source>
        <strain evidence="11 12">MA-olki</strain>
    </source>
</reference>
<keyword evidence="5 9" id="KW-0963">Cytoplasm</keyword>
<comment type="similarity">
    <text evidence="4 9">Belongs to the SurE nucleotidase family.</text>
</comment>
<dbReference type="FunFam" id="3.40.1210.10:FF:000001">
    <property type="entry name" value="5'/3'-nucleotidase SurE"/>
    <property type="match status" value="1"/>
</dbReference>
<dbReference type="NCBIfam" id="NF001490">
    <property type="entry name" value="PRK00346.1-4"/>
    <property type="match status" value="1"/>
</dbReference>
<evidence type="ECO:0000256" key="1">
    <source>
        <dbReference type="ARBA" id="ARBA00000815"/>
    </source>
</evidence>
<dbReference type="EC" id="3.1.3.5" evidence="9"/>
<dbReference type="Proteomes" id="UP000244013">
    <property type="component" value="Unassembled WGS sequence"/>
</dbReference>
<dbReference type="GO" id="GO:0000166">
    <property type="term" value="F:nucleotide binding"/>
    <property type="evidence" value="ECO:0007669"/>
    <property type="project" value="UniProtKB-KW"/>
</dbReference>
<sequence length="254" mass="27337">MRILLTNDDGYHAPGLKVLETIARTLSDDVWIVAPAEEQSGAGHSLTLSRPIRVRKHGEKRYAVAGTPTDAVMMALAKIMKDCPPDLILSGVNRGANLAEDVTYSGTVSAAMEGALGGIRSIALSQIYSREGMGDSVPFEAAAAWGERVLRPLVDAPLAPRTLVNINFPAVPADAVKGVRVVGQGFRDYGRLQIVSNTDPRGYEYHWFALGRTVETPAHATDLEATAAGYVSVTPLHLDLTHFESLDTLTQAYR</sequence>
<organism evidence="11 12">
    <name type="scientific">Sphingomonas faeni</name>
    <dbReference type="NCBI Taxonomy" id="185950"/>
    <lineage>
        <taxon>Bacteria</taxon>
        <taxon>Pseudomonadati</taxon>
        <taxon>Pseudomonadota</taxon>
        <taxon>Alphaproteobacteria</taxon>
        <taxon>Sphingomonadales</taxon>
        <taxon>Sphingomonadaceae</taxon>
        <taxon>Sphingomonas</taxon>
    </lineage>
</organism>
<dbReference type="EMBL" id="QAYE01000010">
    <property type="protein sequence ID" value="PTW44427.1"/>
    <property type="molecule type" value="Genomic_DNA"/>
</dbReference>
<evidence type="ECO:0000256" key="7">
    <source>
        <dbReference type="ARBA" id="ARBA00022741"/>
    </source>
</evidence>
<comment type="cofactor">
    <cofactor evidence="9">
        <name>a divalent metal cation</name>
        <dbReference type="ChEBI" id="CHEBI:60240"/>
    </cofactor>
    <text evidence="9">Binds 1 divalent metal cation per subunit.</text>
</comment>
<evidence type="ECO:0000256" key="6">
    <source>
        <dbReference type="ARBA" id="ARBA00022723"/>
    </source>
</evidence>
<evidence type="ECO:0000256" key="5">
    <source>
        <dbReference type="ARBA" id="ARBA00022490"/>
    </source>
</evidence>
<evidence type="ECO:0000256" key="8">
    <source>
        <dbReference type="ARBA" id="ARBA00022801"/>
    </source>
</evidence>
<dbReference type="GO" id="GO:0008254">
    <property type="term" value="F:3'-nucleotidase activity"/>
    <property type="evidence" value="ECO:0007669"/>
    <property type="project" value="TreeGrafter"/>
</dbReference>
<dbReference type="InterPro" id="IPR030048">
    <property type="entry name" value="SurE"/>
</dbReference>
<dbReference type="GO" id="GO:0005737">
    <property type="term" value="C:cytoplasm"/>
    <property type="evidence" value="ECO:0007669"/>
    <property type="project" value="UniProtKB-SubCell"/>
</dbReference>
<keyword evidence="7 9" id="KW-0547">Nucleotide-binding</keyword>
<feature type="binding site" evidence="9">
    <location>
        <position position="9"/>
    </location>
    <ligand>
        <name>a divalent metal cation</name>
        <dbReference type="ChEBI" id="CHEBI:60240"/>
    </ligand>
</feature>
<dbReference type="GO" id="GO:0008253">
    <property type="term" value="F:5'-nucleotidase activity"/>
    <property type="evidence" value="ECO:0007669"/>
    <property type="project" value="UniProtKB-UniRule"/>
</dbReference>
<evidence type="ECO:0000256" key="3">
    <source>
        <dbReference type="ARBA" id="ARBA00004496"/>
    </source>
</evidence>
<evidence type="ECO:0000313" key="12">
    <source>
        <dbReference type="Proteomes" id="UP000244013"/>
    </source>
</evidence>
<proteinExistence type="inferred from homology"/>
<evidence type="ECO:0000256" key="4">
    <source>
        <dbReference type="ARBA" id="ARBA00011062"/>
    </source>
</evidence>
<keyword evidence="8 9" id="KW-0378">Hydrolase</keyword>
<comment type="cofactor">
    <cofactor evidence="2">
        <name>Mg(2+)</name>
        <dbReference type="ChEBI" id="CHEBI:18420"/>
    </cofactor>
</comment>